<protein>
    <submittedName>
        <fullName evidence="1">Uncharacterized protein</fullName>
    </submittedName>
</protein>
<keyword evidence="2" id="KW-1185">Reference proteome</keyword>
<gene>
    <name evidence="1" type="ORF">MANES_02G212232v8</name>
</gene>
<dbReference type="Proteomes" id="UP000091857">
    <property type="component" value="Chromosome 2"/>
</dbReference>
<sequence length="728" mass="81667">MLQWMGGSRKKVTTSRKSIQKRQKQYFEQRRRQLQQQTAGLEMSEGGGYKCSENYKEHRSLDVLNLLNFSTSFQDCKPCCPSGRKDSKVNTSTVKNHIDPPIILASTVCPFSSLEITEASMLFNLYGSQSGSQVETLSTKKVLLSSPDDLSNALYDPDNKSDFGRKATQQQLSFFDLLGDDDSDRNLEGTLAPEAHVAFSVDGLGKVGTETPPHSPRQLDRYITYGFSSPLETVEHNSSRNLSSVLNDLELEVDAIMQDIGIPPFESSLEFSTMIEDSCGQLKKNSSEVRDCRKLRGRDSKLRSRFSIEQEFCNTRIDNEDLWDDFLKYGDEEMPNYAFGDPYKLEKRDCKKATKRFNFLDSPAQNHHTSENDYDLMTSKEARHHLVGTDFDSGNATAHSDWSCFVLEDAKENLSLLSEESCSSTAVRDEVTDISQVNYIARDTNRHQNAFDGAHFKHGAKKVLAKEKCLKNKNNLKKGNNPCWSGKRVQRPTLLEPRLAHNLNHLSQEKIGQRGSWLFEEGYRSTDMNLDHSSVCQTSKTQRPSSGSKPLNEGTFGMFLVPEPHIEVKFSFNRSKHGSPFKCSPHGSCISEKCAFCQSSCHKRYNVSSTLSNCELGAIAPDIFPESSDFELESRPPHSSQDAVSEGEKLILELSSVRSISKCEENNSESQQANDNNIMPQSGLECKELKDATLETLSSAKISAKPDSSIGGRKLKGWRKKDGKLKTK</sequence>
<accession>A0ACB7IA69</accession>
<reference evidence="2" key="1">
    <citation type="journal article" date="2016" name="Nat. Biotechnol.">
        <title>Sequencing wild and cultivated cassava and related species reveals extensive interspecific hybridization and genetic diversity.</title>
        <authorList>
            <person name="Bredeson J.V."/>
            <person name="Lyons J.B."/>
            <person name="Prochnik S.E."/>
            <person name="Wu G.A."/>
            <person name="Ha C.M."/>
            <person name="Edsinger-Gonzales E."/>
            <person name="Grimwood J."/>
            <person name="Schmutz J."/>
            <person name="Rabbi I.Y."/>
            <person name="Egesi C."/>
            <person name="Nauluvula P."/>
            <person name="Lebot V."/>
            <person name="Ndunguru J."/>
            <person name="Mkamilo G."/>
            <person name="Bart R.S."/>
            <person name="Setter T.L."/>
            <person name="Gleadow R.M."/>
            <person name="Kulakow P."/>
            <person name="Ferguson M.E."/>
            <person name="Rounsley S."/>
            <person name="Rokhsar D.S."/>
        </authorList>
    </citation>
    <scope>NUCLEOTIDE SEQUENCE [LARGE SCALE GENOMIC DNA]</scope>
    <source>
        <strain evidence="2">cv. AM560-2</strain>
    </source>
</reference>
<evidence type="ECO:0000313" key="1">
    <source>
        <dbReference type="EMBL" id="KAG8661119.1"/>
    </source>
</evidence>
<evidence type="ECO:0000313" key="2">
    <source>
        <dbReference type="Proteomes" id="UP000091857"/>
    </source>
</evidence>
<proteinExistence type="predicted"/>
<dbReference type="EMBL" id="CM004388">
    <property type="protein sequence ID" value="KAG8661119.1"/>
    <property type="molecule type" value="Genomic_DNA"/>
</dbReference>
<comment type="caution">
    <text evidence="1">The sequence shown here is derived from an EMBL/GenBank/DDBJ whole genome shotgun (WGS) entry which is preliminary data.</text>
</comment>
<organism evidence="1 2">
    <name type="scientific">Manihot esculenta</name>
    <name type="common">Cassava</name>
    <name type="synonym">Jatropha manihot</name>
    <dbReference type="NCBI Taxonomy" id="3983"/>
    <lineage>
        <taxon>Eukaryota</taxon>
        <taxon>Viridiplantae</taxon>
        <taxon>Streptophyta</taxon>
        <taxon>Embryophyta</taxon>
        <taxon>Tracheophyta</taxon>
        <taxon>Spermatophyta</taxon>
        <taxon>Magnoliopsida</taxon>
        <taxon>eudicotyledons</taxon>
        <taxon>Gunneridae</taxon>
        <taxon>Pentapetalae</taxon>
        <taxon>rosids</taxon>
        <taxon>fabids</taxon>
        <taxon>Malpighiales</taxon>
        <taxon>Euphorbiaceae</taxon>
        <taxon>Crotonoideae</taxon>
        <taxon>Manihoteae</taxon>
        <taxon>Manihot</taxon>
    </lineage>
</organism>
<name>A0ACB7IA69_MANES</name>